<dbReference type="PROSITE" id="PS51781">
    <property type="entry name" value="SH3B"/>
    <property type="match status" value="1"/>
</dbReference>
<feature type="domain" description="SH3b" evidence="2">
    <location>
        <begin position="36"/>
        <end position="103"/>
    </location>
</feature>
<dbReference type="SMART" id="SM00287">
    <property type="entry name" value="SH3b"/>
    <property type="match status" value="1"/>
</dbReference>
<evidence type="ECO:0000313" key="3">
    <source>
        <dbReference type="EMBL" id="MDQ0152564.1"/>
    </source>
</evidence>
<dbReference type="Gene3D" id="2.30.30.40">
    <property type="entry name" value="SH3 Domains"/>
    <property type="match status" value="1"/>
</dbReference>
<name>A0AAE3VA40_9FIRM</name>
<dbReference type="InterPro" id="IPR025883">
    <property type="entry name" value="Cadherin-like_domain"/>
</dbReference>
<feature type="region of interest" description="Disordered" evidence="1">
    <location>
        <begin position="370"/>
        <end position="391"/>
    </location>
</feature>
<evidence type="ECO:0000313" key="4">
    <source>
        <dbReference type="Proteomes" id="UP001241537"/>
    </source>
</evidence>
<feature type="region of interest" description="Disordered" evidence="1">
    <location>
        <begin position="657"/>
        <end position="716"/>
    </location>
</feature>
<feature type="region of interest" description="Disordered" evidence="1">
    <location>
        <begin position="334"/>
        <end position="356"/>
    </location>
</feature>
<dbReference type="AlphaFoldDB" id="A0AAE3VA40"/>
<protein>
    <submittedName>
        <fullName evidence="3">Beta-N-acetylglucosaminidase</fullName>
    </submittedName>
</protein>
<proteinExistence type="predicted"/>
<gene>
    <name evidence="3" type="ORF">J2S20_001256</name>
</gene>
<keyword evidence="4" id="KW-1185">Reference proteome</keyword>
<dbReference type="RefSeq" id="WP_307254277.1">
    <property type="nucleotide sequence ID" value="NZ_JAUSTO010000006.1"/>
</dbReference>
<feature type="compositionally biased region" description="Polar residues" evidence="1">
    <location>
        <begin position="286"/>
        <end position="307"/>
    </location>
</feature>
<reference evidence="3" key="1">
    <citation type="submission" date="2023-07" db="EMBL/GenBank/DDBJ databases">
        <title>Genomic Encyclopedia of Type Strains, Phase IV (KMG-IV): sequencing the most valuable type-strain genomes for metagenomic binning, comparative biology and taxonomic classification.</title>
        <authorList>
            <person name="Goeker M."/>
        </authorList>
    </citation>
    <scope>NUCLEOTIDE SEQUENCE</scope>
    <source>
        <strain evidence="3">DSM 19659</strain>
    </source>
</reference>
<organism evidence="3 4">
    <name type="scientific">Moryella indoligenes</name>
    <dbReference type="NCBI Taxonomy" id="371674"/>
    <lineage>
        <taxon>Bacteria</taxon>
        <taxon>Bacillati</taxon>
        <taxon>Bacillota</taxon>
        <taxon>Clostridia</taxon>
        <taxon>Lachnospirales</taxon>
        <taxon>Lachnospiraceae</taxon>
        <taxon>Moryella</taxon>
    </lineage>
</organism>
<evidence type="ECO:0000256" key="1">
    <source>
        <dbReference type="SAM" id="MobiDB-lite"/>
    </source>
</evidence>
<feature type="region of interest" description="Disordered" evidence="1">
    <location>
        <begin position="251"/>
        <end position="320"/>
    </location>
</feature>
<feature type="compositionally biased region" description="Polar residues" evidence="1">
    <location>
        <begin position="381"/>
        <end position="391"/>
    </location>
</feature>
<comment type="caution">
    <text evidence="3">The sequence shown here is derived from an EMBL/GenBank/DDBJ whole genome shotgun (WGS) entry which is preliminary data.</text>
</comment>
<dbReference type="Pfam" id="PF12733">
    <property type="entry name" value="Cadherin-like"/>
    <property type="match status" value="1"/>
</dbReference>
<dbReference type="Proteomes" id="UP001241537">
    <property type="component" value="Unassembled WGS sequence"/>
</dbReference>
<evidence type="ECO:0000259" key="2">
    <source>
        <dbReference type="PROSITE" id="PS51781"/>
    </source>
</evidence>
<sequence>MKKVSTGLLSGTLAVILSIGMTAGLPGIFNMRASAAAVATVQASTLNMRSGAGTGHSKVKVLPHGASVSVLEEVMGEDGKTWAKISYQGSEGYVQKSYLRAPVSYTRDEQFESQLSAEGFPESYKEGLRQIHAQYPNWVFRADHTGLGWEEVISNESVVGRNLVDTNRRSSWKSTADGAFDWAGNQWPGFDSSAWVAASEGIIRYYMDPRNFLDSAYVFQFLTQSYDAATQSAGGVEALAKGTFLEGQASSGTATSAEAPLTPDGAVPGGGSTQLVGPSGEPFAQGTATDQSQNGAAEQNTTETTVGNAAGPGAQSADSSSLIGIISAAPQRRIEDSELSGTASGAGERASAPELLDTLKVDSRAVVVRGSRKNAPESEDSNSVQQDSQRSDSGVNYIDIILRAAEQSGVNPYVLSSMIIQEQGSKGRSGLISGTNSSYPGIYNFFNVQAYSDGSMSATTRGLWWASQSGSYGRPWNSIERAIIGGAEYYGENFIKSGQDTFYLKKFNITAKNRYQHQYMTNVEGAASEGFKLGEAYNEDLKQNALVFRIPVYSGMPDTPSAAPEGDGSPNNKLSSLTAAGFSITPSFQMNQLSYDLIVDRSVSHVNLSAEAIDHRATIEGTGDIYLSDGTTTVTVRVTAENGEQRSYVLNISRQDGAQTGNNQAGESQSDASGGPGVGNTRLSGTASPDGEESAVGSAAPGEVSGSAALVAPSEN</sequence>
<accession>A0AAE3VA40</accession>
<dbReference type="InterPro" id="IPR003646">
    <property type="entry name" value="SH3-like_bac-type"/>
</dbReference>
<dbReference type="Pfam" id="PF08239">
    <property type="entry name" value="SH3_3"/>
    <property type="match status" value="1"/>
</dbReference>
<dbReference type="EMBL" id="JAUSTO010000006">
    <property type="protein sequence ID" value="MDQ0152564.1"/>
    <property type="molecule type" value="Genomic_DNA"/>
</dbReference>
<feature type="compositionally biased region" description="Polar residues" evidence="1">
    <location>
        <begin position="657"/>
        <end position="672"/>
    </location>
</feature>